<reference evidence="1 2" key="1">
    <citation type="submission" date="2018-07" db="EMBL/GenBank/DDBJ databases">
        <title>Crenobacter cavernae sp. nov., isolated from a karst cave.</title>
        <authorList>
            <person name="Zhu H."/>
        </authorList>
    </citation>
    <scope>NUCLEOTIDE SEQUENCE [LARGE SCALE GENOMIC DNA]</scope>
    <source>
        <strain evidence="1 2">K1W11S-77</strain>
    </source>
</reference>
<protein>
    <recommendedName>
        <fullName evidence="3">Flagellar protein FliT</fullName>
    </recommendedName>
</protein>
<proteinExistence type="predicted"/>
<evidence type="ECO:0000313" key="1">
    <source>
        <dbReference type="EMBL" id="AXK39364.1"/>
    </source>
</evidence>
<sequence length="102" mass="11306">MGQPDGLETWRQWFDTVSTLRQLVEAEHWDEAIELANRVLEWQNALPDLGALAGGQTVAPALVAALEDVQSVRQGMSLQRDELVSTLQLLRTESKLSKTYGG</sequence>
<name>A0A345Y612_9NEIS</name>
<evidence type="ECO:0008006" key="3">
    <source>
        <dbReference type="Google" id="ProtNLM"/>
    </source>
</evidence>
<dbReference type="EMBL" id="CP031337">
    <property type="protein sequence ID" value="AXK39364.1"/>
    <property type="molecule type" value="Genomic_DNA"/>
</dbReference>
<dbReference type="RefSeq" id="WP_115433299.1">
    <property type="nucleotide sequence ID" value="NZ_CP031337.1"/>
</dbReference>
<organism evidence="1 2">
    <name type="scientific">Crenobacter cavernae</name>
    <dbReference type="NCBI Taxonomy" id="2290923"/>
    <lineage>
        <taxon>Bacteria</taxon>
        <taxon>Pseudomonadati</taxon>
        <taxon>Pseudomonadota</taxon>
        <taxon>Betaproteobacteria</taxon>
        <taxon>Neisseriales</taxon>
        <taxon>Neisseriaceae</taxon>
        <taxon>Crenobacter</taxon>
    </lineage>
</organism>
<accession>A0A345Y612</accession>
<dbReference type="Gene3D" id="1.20.58.380">
    <property type="entry name" value="Flagellar protein flit"/>
    <property type="match status" value="1"/>
</dbReference>
<dbReference type="OrthoDB" id="9923392at2"/>
<evidence type="ECO:0000313" key="2">
    <source>
        <dbReference type="Proteomes" id="UP000254537"/>
    </source>
</evidence>
<dbReference type="AlphaFoldDB" id="A0A345Y612"/>
<dbReference type="KEGG" id="ccah:DWG20_07920"/>
<dbReference type="Proteomes" id="UP000254537">
    <property type="component" value="Chromosome"/>
</dbReference>
<gene>
    <name evidence="1" type="ORF">DWG20_07920</name>
</gene>